<keyword evidence="2" id="KW-0472">Membrane</keyword>
<accession>A0A9W9CT51</accession>
<evidence type="ECO:0000256" key="2">
    <source>
        <dbReference type="SAM" id="Phobius"/>
    </source>
</evidence>
<dbReference type="Proteomes" id="UP001140453">
    <property type="component" value="Unassembled WGS sequence"/>
</dbReference>
<dbReference type="AlphaFoldDB" id="A0A9W9CT51"/>
<comment type="caution">
    <text evidence="3">The sequence shown here is derived from an EMBL/GenBank/DDBJ whole genome shotgun (WGS) entry which is preliminary data.</text>
</comment>
<feature type="compositionally biased region" description="Low complexity" evidence="1">
    <location>
        <begin position="178"/>
        <end position="189"/>
    </location>
</feature>
<reference evidence="3" key="1">
    <citation type="submission" date="2022-10" db="EMBL/GenBank/DDBJ databases">
        <title>Tapping the CABI collections for fungal endophytes: first genome assemblies for Collariella, Neodidymelliopsis, Ascochyta clinopodiicola, Didymella pomorum, Didymosphaeria variabile, Neocosmospora piperis and Neocucurbitaria cava.</title>
        <authorList>
            <person name="Hill R."/>
        </authorList>
    </citation>
    <scope>NUCLEOTIDE SEQUENCE</scope>
    <source>
        <strain evidence="3">IMI 355082</strain>
    </source>
</reference>
<sequence length="395" mass="41487">MANPDVSNGTCYSSADSKSTGDFIPCGNVEFGDWPCCLPGNVCLSFGDANACWDHGTGNTYVAGCTDSNYVDKTCPQKLQFDAQQWVGLYQCGSSGNFTDWGGCENSPSDLSTLVKLPLANCTPYCSSTIFVGSSELAAYATVPSSAGGSITWTNAFNPTSTSRPPGTPPDPTDAANSSSSSSNKHGLSAGAKAGIGVASIIAGIVIITAIVALLIRRRRRRTQNHLQQPQQPGNGPYTDQYQGQSPPYPGSPPIPMASFPGGSLYEQQWQHVPAAQPYWVADANAKGTTPQDSAVYTGFKHELPAENVNESQQRLQTGSPRPSTIAPSTTGVSMISTNQDSQRQVGAFSITPQSTGTSGYFQENFGVSHLGPVSELGGQHSHDEGSKADKSPEL</sequence>
<keyword evidence="2" id="KW-1133">Transmembrane helix</keyword>
<dbReference type="EMBL" id="JAPEVB010000006">
    <property type="protein sequence ID" value="KAJ4386008.1"/>
    <property type="molecule type" value="Genomic_DNA"/>
</dbReference>
<feature type="region of interest" description="Disordered" evidence="1">
    <location>
        <begin position="360"/>
        <end position="395"/>
    </location>
</feature>
<feature type="compositionally biased region" description="Pro residues" evidence="1">
    <location>
        <begin position="247"/>
        <end position="256"/>
    </location>
</feature>
<feature type="region of interest" description="Disordered" evidence="1">
    <location>
        <begin position="223"/>
        <end position="263"/>
    </location>
</feature>
<feature type="compositionally biased region" description="Polar residues" evidence="1">
    <location>
        <begin position="225"/>
        <end position="240"/>
    </location>
</feature>
<feature type="compositionally biased region" description="Basic and acidic residues" evidence="1">
    <location>
        <begin position="381"/>
        <end position="395"/>
    </location>
</feature>
<feature type="transmembrane region" description="Helical" evidence="2">
    <location>
        <begin position="194"/>
        <end position="216"/>
    </location>
</feature>
<name>A0A9W9CT51_9PEZI</name>
<keyword evidence="4" id="KW-1185">Reference proteome</keyword>
<protein>
    <submittedName>
        <fullName evidence="3">Uncharacterized protein</fullName>
    </submittedName>
</protein>
<proteinExistence type="predicted"/>
<evidence type="ECO:0000313" key="4">
    <source>
        <dbReference type="Proteomes" id="UP001140453"/>
    </source>
</evidence>
<evidence type="ECO:0000313" key="3">
    <source>
        <dbReference type="EMBL" id="KAJ4386008.1"/>
    </source>
</evidence>
<dbReference type="OrthoDB" id="4148662at2759"/>
<gene>
    <name evidence="3" type="ORF">N0V93_008899</name>
</gene>
<feature type="region of interest" description="Disordered" evidence="1">
    <location>
        <begin position="154"/>
        <end position="189"/>
    </location>
</feature>
<feature type="region of interest" description="Disordered" evidence="1">
    <location>
        <begin position="309"/>
        <end position="342"/>
    </location>
</feature>
<evidence type="ECO:0000256" key="1">
    <source>
        <dbReference type="SAM" id="MobiDB-lite"/>
    </source>
</evidence>
<organism evidence="3 4">
    <name type="scientific">Gnomoniopsis smithogilvyi</name>
    <dbReference type="NCBI Taxonomy" id="1191159"/>
    <lineage>
        <taxon>Eukaryota</taxon>
        <taxon>Fungi</taxon>
        <taxon>Dikarya</taxon>
        <taxon>Ascomycota</taxon>
        <taxon>Pezizomycotina</taxon>
        <taxon>Sordariomycetes</taxon>
        <taxon>Sordariomycetidae</taxon>
        <taxon>Diaporthales</taxon>
        <taxon>Gnomoniaceae</taxon>
        <taxon>Gnomoniopsis</taxon>
    </lineage>
</organism>
<keyword evidence="2" id="KW-0812">Transmembrane</keyword>